<comment type="catalytic activity">
    <reaction evidence="6">
        <text>a 2'-deoxyadenosine in DNA + S-adenosyl-L-methionine = an N(6)-methyl-2'-deoxyadenosine in DNA + S-adenosyl-L-homocysteine + H(+)</text>
        <dbReference type="Rhea" id="RHEA:15197"/>
        <dbReference type="Rhea" id="RHEA-COMP:12418"/>
        <dbReference type="Rhea" id="RHEA-COMP:12419"/>
        <dbReference type="ChEBI" id="CHEBI:15378"/>
        <dbReference type="ChEBI" id="CHEBI:57856"/>
        <dbReference type="ChEBI" id="CHEBI:59789"/>
        <dbReference type="ChEBI" id="CHEBI:90615"/>
        <dbReference type="ChEBI" id="CHEBI:90616"/>
        <dbReference type="EC" id="2.1.1.72"/>
    </reaction>
</comment>
<dbReference type="InterPro" id="IPR050953">
    <property type="entry name" value="N4_N6_ade-DNA_methylase"/>
</dbReference>
<gene>
    <name evidence="8" type="ORF">I7X30_09580</name>
</gene>
<dbReference type="InterPro" id="IPR029063">
    <property type="entry name" value="SAM-dependent_MTases_sf"/>
</dbReference>
<dbReference type="EMBL" id="JAEFDC010000008">
    <property type="protein sequence ID" value="MBI1647307.1"/>
    <property type="molecule type" value="Genomic_DNA"/>
</dbReference>
<proteinExistence type="inferred from homology"/>
<reference evidence="8 9" key="1">
    <citation type="journal article" date="2021" name="Int. J. Syst. Evol. Microbiol.">
        <title>Capnocytophaga periodontitidis sp. nov., isolated from subgingival plaque of periodontitis patient.</title>
        <authorList>
            <person name="Zhang Y."/>
            <person name="Qiao D."/>
            <person name="Shi W."/>
            <person name="Wu D."/>
            <person name="Cai M."/>
        </authorList>
    </citation>
    <scope>NUCLEOTIDE SEQUENCE [LARGE SCALE GENOMIC DNA]</scope>
    <source>
        <strain evidence="8 9">051621</strain>
    </source>
</reference>
<dbReference type="GO" id="GO:0032259">
    <property type="term" value="P:methylation"/>
    <property type="evidence" value="ECO:0007669"/>
    <property type="project" value="UniProtKB-KW"/>
</dbReference>
<dbReference type="PANTHER" id="PTHR33841">
    <property type="entry name" value="DNA METHYLTRANSFERASE YEEA-RELATED"/>
    <property type="match status" value="1"/>
</dbReference>
<evidence type="ECO:0000256" key="4">
    <source>
        <dbReference type="ARBA" id="ARBA00022679"/>
    </source>
</evidence>
<dbReference type="Pfam" id="PF07669">
    <property type="entry name" value="Eco57I"/>
    <property type="match status" value="1"/>
</dbReference>
<comment type="similarity">
    <text evidence="1">Belongs to the N(4)/N(6)-methyltransferase family.</text>
</comment>
<dbReference type="GO" id="GO:0008168">
    <property type="term" value="F:methyltransferase activity"/>
    <property type="evidence" value="ECO:0007669"/>
    <property type="project" value="UniProtKB-KW"/>
</dbReference>
<accession>A0ABS0SNK6</accession>
<sequence length="401" mass="46362">MVIGNPPYLESRSPNFPESLKISLQNEIQKRRMSDSGAFPRGADLLIFFYELSLRLLNQNGYNVFITENSWLSTDYGKLFQKFLLKKCEIHAIIDSEYKYFETADINTIITIFRNRNENNNNLPVKFFHCDGSLEKYPCNIFSIHNTENVSLKLFSSSDQLLHNYKWGVIIRAEQKLLQIIEIISKLEDKSLSSKISIGQGLNLRKNNIVYDQSSRTYPFYTSEIGPTYSWNNSSCYISRDDISSSRKRPLLIMPRGIGTHFCSINDCSGYTSSYVEVYGDLSQEETLNIWLFCNSSLFWLLREITGRTNLGGGMLKAEATDLKSIPICYNFKRPSEILALYMAVKDKVIDTSISITLNDNQHKMIDAIVLKFFRLEKEESYIVSMLQDMVFRRMKKSKTK</sequence>
<evidence type="ECO:0000256" key="2">
    <source>
        <dbReference type="ARBA" id="ARBA00011900"/>
    </source>
</evidence>
<evidence type="ECO:0000313" key="8">
    <source>
        <dbReference type="EMBL" id="MBI1647307.1"/>
    </source>
</evidence>
<evidence type="ECO:0000313" key="9">
    <source>
        <dbReference type="Proteomes" id="UP000641139"/>
    </source>
</evidence>
<dbReference type="PANTHER" id="PTHR33841:SF5">
    <property type="entry name" value="DNA METHYLASE (MODIFICATION METHYLASE) (METHYLTRANSFERASE)-RELATED"/>
    <property type="match status" value="1"/>
</dbReference>
<keyword evidence="3 8" id="KW-0489">Methyltransferase</keyword>
<dbReference type="SUPFAM" id="SSF53335">
    <property type="entry name" value="S-adenosyl-L-methionine-dependent methyltransferases"/>
    <property type="match status" value="1"/>
</dbReference>
<evidence type="ECO:0000259" key="7">
    <source>
        <dbReference type="Pfam" id="PF07669"/>
    </source>
</evidence>
<evidence type="ECO:0000256" key="1">
    <source>
        <dbReference type="ARBA" id="ARBA00006594"/>
    </source>
</evidence>
<comment type="caution">
    <text evidence="8">The sequence shown here is derived from an EMBL/GenBank/DDBJ whole genome shotgun (WGS) entry which is preliminary data.</text>
</comment>
<evidence type="ECO:0000256" key="6">
    <source>
        <dbReference type="ARBA" id="ARBA00047942"/>
    </source>
</evidence>
<dbReference type="InterPro" id="IPR011639">
    <property type="entry name" value="MethylTrfase_TaqI-like_dom"/>
</dbReference>
<keyword evidence="9" id="KW-1185">Reference proteome</keyword>
<evidence type="ECO:0000256" key="5">
    <source>
        <dbReference type="ARBA" id="ARBA00022691"/>
    </source>
</evidence>
<dbReference type="EC" id="2.1.1.72" evidence="2"/>
<dbReference type="Proteomes" id="UP000641139">
    <property type="component" value="Unassembled WGS sequence"/>
</dbReference>
<evidence type="ECO:0000256" key="3">
    <source>
        <dbReference type="ARBA" id="ARBA00022603"/>
    </source>
</evidence>
<protein>
    <recommendedName>
        <fullName evidence="2">site-specific DNA-methyltransferase (adenine-specific)</fullName>
        <ecNumber evidence="2">2.1.1.72</ecNumber>
    </recommendedName>
</protein>
<keyword evidence="5" id="KW-0949">S-adenosyl-L-methionine</keyword>
<feature type="domain" description="Type II methyltransferase M.TaqI-like" evidence="7">
    <location>
        <begin position="2"/>
        <end position="101"/>
    </location>
</feature>
<keyword evidence="4" id="KW-0808">Transferase</keyword>
<name>A0ABS0SNK6_9FLAO</name>
<organism evidence="8 9">
    <name type="scientific">Capnocytophaga periodontitidis</name>
    <dbReference type="NCBI Taxonomy" id="2795027"/>
    <lineage>
        <taxon>Bacteria</taxon>
        <taxon>Pseudomonadati</taxon>
        <taxon>Bacteroidota</taxon>
        <taxon>Flavobacteriia</taxon>
        <taxon>Flavobacteriales</taxon>
        <taxon>Flavobacteriaceae</taxon>
        <taxon>Capnocytophaga</taxon>
    </lineage>
</organism>
<dbReference type="Gene3D" id="3.40.50.150">
    <property type="entry name" value="Vaccinia Virus protein VP39"/>
    <property type="match status" value="1"/>
</dbReference>